<dbReference type="InterPro" id="IPR015943">
    <property type="entry name" value="WD40/YVTN_repeat-like_dom_sf"/>
</dbReference>
<proteinExistence type="predicted"/>
<gene>
    <name evidence="5" type="ORF">VaNZ11_009555</name>
</gene>
<dbReference type="Gene3D" id="2.130.10.10">
    <property type="entry name" value="YVTN repeat-like/Quinoprotein amine dehydrogenase"/>
    <property type="match status" value="2"/>
</dbReference>
<feature type="region of interest" description="Disordered" evidence="4">
    <location>
        <begin position="368"/>
        <end position="395"/>
    </location>
</feature>
<dbReference type="Proteomes" id="UP001165090">
    <property type="component" value="Unassembled WGS sequence"/>
</dbReference>
<organism evidence="5 6">
    <name type="scientific">Volvox africanus</name>
    <dbReference type="NCBI Taxonomy" id="51714"/>
    <lineage>
        <taxon>Eukaryota</taxon>
        <taxon>Viridiplantae</taxon>
        <taxon>Chlorophyta</taxon>
        <taxon>core chlorophytes</taxon>
        <taxon>Chlorophyceae</taxon>
        <taxon>CS clade</taxon>
        <taxon>Chlamydomonadales</taxon>
        <taxon>Volvocaceae</taxon>
        <taxon>Volvox</taxon>
    </lineage>
</organism>
<keyword evidence="1 3" id="KW-0853">WD repeat</keyword>
<evidence type="ECO:0000313" key="6">
    <source>
        <dbReference type="Proteomes" id="UP001165090"/>
    </source>
</evidence>
<dbReference type="PANTHER" id="PTHR22847">
    <property type="entry name" value="WD40 REPEAT PROTEIN"/>
    <property type="match status" value="1"/>
</dbReference>
<feature type="repeat" description="WD" evidence="3">
    <location>
        <begin position="269"/>
        <end position="300"/>
    </location>
</feature>
<keyword evidence="6" id="KW-1185">Reference proteome</keyword>
<dbReference type="PROSITE" id="PS50082">
    <property type="entry name" value="WD_REPEATS_2"/>
    <property type="match status" value="1"/>
</dbReference>
<comment type="caution">
    <text evidence="5">The sequence shown here is derived from an EMBL/GenBank/DDBJ whole genome shotgun (WGS) entry which is preliminary data.</text>
</comment>
<keyword evidence="2" id="KW-0677">Repeat</keyword>
<evidence type="ECO:0000256" key="2">
    <source>
        <dbReference type="ARBA" id="ARBA00022737"/>
    </source>
</evidence>
<dbReference type="SMART" id="SM00320">
    <property type="entry name" value="WD40"/>
    <property type="match status" value="5"/>
</dbReference>
<reference evidence="5 6" key="1">
    <citation type="journal article" date="2023" name="IScience">
        <title>Expanded male sex-determining region conserved during the evolution of homothallism in the green alga Volvox.</title>
        <authorList>
            <person name="Yamamoto K."/>
            <person name="Matsuzaki R."/>
            <person name="Mahakham W."/>
            <person name="Heman W."/>
            <person name="Sekimoto H."/>
            <person name="Kawachi M."/>
            <person name="Minakuchi Y."/>
            <person name="Toyoda A."/>
            <person name="Nozaki H."/>
        </authorList>
    </citation>
    <scope>NUCLEOTIDE SEQUENCE [LARGE SCALE GENOMIC DNA]</scope>
    <source>
        <strain evidence="5 6">NIES-4468</strain>
    </source>
</reference>
<dbReference type="InterPro" id="IPR001680">
    <property type="entry name" value="WD40_rpt"/>
</dbReference>
<name>A0ABQ5S8Y3_9CHLO</name>
<dbReference type="EMBL" id="BSDZ01000026">
    <property type="protein sequence ID" value="GLI65908.1"/>
    <property type="molecule type" value="Genomic_DNA"/>
</dbReference>
<evidence type="ECO:0000313" key="5">
    <source>
        <dbReference type="EMBL" id="GLI65908.1"/>
    </source>
</evidence>
<dbReference type="InterPro" id="IPR036322">
    <property type="entry name" value="WD40_repeat_dom_sf"/>
</dbReference>
<accession>A0ABQ5S8Y3</accession>
<dbReference type="SUPFAM" id="SSF50978">
    <property type="entry name" value="WD40 repeat-like"/>
    <property type="match status" value="1"/>
</dbReference>
<dbReference type="PANTHER" id="PTHR22847:SF637">
    <property type="entry name" value="WD REPEAT DOMAIN 5B"/>
    <property type="match status" value="1"/>
</dbReference>
<protein>
    <submittedName>
        <fullName evidence="5">Uncharacterized protein</fullName>
    </submittedName>
</protein>
<evidence type="ECO:0000256" key="1">
    <source>
        <dbReference type="ARBA" id="ARBA00022574"/>
    </source>
</evidence>
<dbReference type="Pfam" id="PF00400">
    <property type="entry name" value="WD40"/>
    <property type="match status" value="3"/>
</dbReference>
<sequence length="588" mass="61630">MPGEKLVATASLDKGMAIWRFYSTEGDFENTDGSYEESIEVTRLKVPGAPVFSLAKIPEVLPDGTILRKRPKPPGIYLGTASKEVLTWMLGSKDVGDKVVLDGHTGWVRSLAVTGKWLFSCGCNHLRLWDTTFRTPKECDAVRLFTGDILAIAASDGRVFTAGADGSLRSWIITRAGDLQEGPSRERAHDGRVSACAIAGGRVFTVSYDGSIKAWSAETLELVAEVKNAHTGDKIFCVAVGSNGVVFTGGDDKLVRAWHHDLSPIGAPLEGHGASVRVLSAGHRALLVSGDADGDVCIWETYPVELPSPARSPCPSSVLDPLIIEDAIGAHDSTTAFTPAMPVPADAVEEAVVFENAVQQLESMLVMPQPGPPLQTDEVDASQSSREPEAAKPQALSLGNHHEHQQLYLSEEASQCVEQQSPLAIMPSGIGEQMQVYMSEHDPVPVVLQPSDTSSEPAVLGALVDALHPNTAAWCSANVEHIVDSVGISHGDAISQLVVVGPGVVASPVVNANGSSVFAVLAATVSGEAPEEISATVESIAPEVATPSPSLRQIEVESVASAVAAACITTAHSADHPAVATSAGGRTP</sequence>
<evidence type="ECO:0000256" key="4">
    <source>
        <dbReference type="SAM" id="MobiDB-lite"/>
    </source>
</evidence>
<evidence type="ECO:0000256" key="3">
    <source>
        <dbReference type="PROSITE-ProRule" id="PRU00221"/>
    </source>
</evidence>